<comment type="caution">
    <text evidence="2">The sequence shown here is derived from an EMBL/GenBank/DDBJ whole genome shotgun (WGS) entry which is preliminary data.</text>
</comment>
<gene>
    <name evidence="2" type="ORF">S01H4_08726</name>
</gene>
<name>X0ZP63_9ZZZZ</name>
<accession>X0ZP63</accession>
<dbReference type="Pfam" id="PF07796">
    <property type="entry name" value="DUF1638"/>
    <property type="match status" value="1"/>
</dbReference>
<feature type="domain" description="DUF1638" evidence="1">
    <location>
        <begin position="39"/>
        <end position="208"/>
    </location>
</feature>
<evidence type="ECO:0000259" key="1">
    <source>
        <dbReference type="Pfam" id="PF07796"/>
    </source>
</evidence>
<proteinExistence type="predicted"/>
<sequence>MKKQSFKDYVIVSCGTLTPELNYLKNSKFLDAKKILYTKPGRHEDPRELESQLTNKINIAKKYSENIIVVYGGKYCYINIKEPYKTIDKIIKDRGENISRINSSHCIDMLASEKERENIANTIANGEKVWWLTPGWVLYRNYVFQDWDKAMANENFPKHTGGAILLDGIGFWEKYSADHPEKILEFSDWMGIQIQPYKISMDRFKKLLLEKIR</sequence>
<dbReference type="AlphaFoldDB" id="X0ZP63"/>
<protein>
    <recommendedName>
        <fullName evidence="1">DUF1638 domain-containing protein</fullName>
    </recommendedName>
</protein>
<organism evidence="2">
    <name type="scientific">marine sediment metagenome</name>
    <dbReference type="NCBI Taxonomy" id="412755"/>
    <lineage>
        <taxon>unclassified sequences</taxon>
        <taxon>metagenomes</taxon>
        <taxon>ecological metagenomes</taxon>
    </lineage>
</organism>
<dbReference type="InterPro" id="IPR012437">
    <property type="entry name" value="DUF1638"/>
</dbReference>
<dbReference type="EMBL" id="BART01003040">
    <property type="protein sequence ID" value="GAG71530.1"/>
    <property type="molecule type" value="Genomic_DNA"/>
</dbReference>
<reference evidence="2" key="1">
    <citation type="journal article" date="2014" name="Front. Microbiol.">
        <title>High frequency of phylogenetically diverse reductive dehalogenase-homologous genes in deep subseafloor sedimentary metagenomes.</title>
        <authorList>
            <person name="Kawai M."/>
            <person name="Futagami T."/>
            <person name="Toyoda A."/>
            <person name="Takaki Y."/>
            <person name="Nishi S."/>
            <person name="Hori S."/>
            <person name="Arai W."/>
            <person name="Tsubouchi T."/>
            <person name="Morono Y."/>
            <person name="Uchiyama I."/>
            <person name="Ito T."/>
            <person name="Fujiyama A."/>
            <person name="Inagaki F."/>
            <person name="Takami H."/>
        </authorList>
    </citation>
    <scope>NUCLEOTIDE SEQUENCE</scope>
    <source>
        <strain evidence="2">Expedition CK06-06</strain>
    </source>
</reference>
<evidence type="ECO:0000313" key="2">
    <source>
        <dbReference type="EMBL" id="GAG71530.1"/>
    </source>
</evidence>